<name>E4NIW0_KITSK</name>
<dbReference type="KEGG" id="ksk:KSE_71520"/>
<evidence type="ECO:0000313" key="3">
    <source>
        <dbReference type="Proteomes" id="UP000007076"/>
    </source>
</evidence>
<keyword evidence="1" id="KW-0472">Membrane</keyword>
<dbReference type="HOGENOM" id="CLU_1832489_0_0_11"/>
<proteinExistence type="predicted"/>
<dbReference type="AlphaFoldDB" id="E4NIW0"/>
<reference evidence="2 3" key="1">
    <citation type="journal article" date="2010" name="DNA Res.">
        <title>Genome sequence of Kitasatospora setae NBRC 14216T: an evolutionary snapshot of the family Streptomycetaceae.</title>
        <authorList>
            <person name="Ichikawa N."/>
            <person name="Oguchi A."/>
            <person name="Ikeda H."/>
            <person name="Ishikawa J."/>
            <person name="Kitani S."/>
            <person name="Watanabe Y."/>
            <person name="Nakamura S."/>
            <person name="Katano Y."/>
            <person name="Kishi E."/>
            <person name="Sasagawa M."/>
            <person name="Ankai A."/>
            <person name="Fukui S."/>
            <person name="Hashimoto Y."/>
            <person name="Kamata S."/>
            <person name="Otoguro M."/>
            <person name="Tanikawa S."/>
            <person name="Nihira T."/>
            <person name="Horinouchi S."/>
            <person name="Ohnishi Y."/>
            <person name="Hayakawa M."/>
            <person name="Kuzuyama T."/>
            <person name="Arisawa A."/>
            <person name="Nomoto F."/>
            <person name="Miura H."/>
            <person name="Takahashi Y."/>
            <person name="Fujita N."/>
        </authorList>
    </citation>
    <scope>NUCLEOTIDE SEQUENCE [LARGE SCALE GENOMIC DNA]</scope>
    <source>
        <strain evidence="3">ATCC 33774 / DSM 43861 / JCM 3304 / KCC A-0304 / NBRC 14216 / KM-6054</strain>
    </source>
</reference>
<keyword evidence="1" id="KW-0812">Transmembrane</keyword>
<keyword evidence="1" id="KW-1133">Transmembrane helix</keyword>
<gene>
    <name evidence="2" type="ordered locus">KSE_71520</name>
</gene>
<dbReference type="Proteomes" id="UP000007076">
    <property type="component" value="Chromosome"/>
</dbReference>
<feature type="transmembrane region" description="Helical" evidence="1">
    <location>
        <begin position="113"/>
        <end position="134"/>
    </location>
</feature>
<evidence type="ECO:0000313" key="2">
    <source>
        <dbReference type="EMBL" id="BAJ32908.1"/>
    </source>
</evidence>
<accession>E4NIW0</accession>
<dbReference type="EMBL" id="AP010968">
    <property type="protein sequence ID" value="BAJ32908.1"/>
    <property type="molecule type" value="Genomic_DNA"/>
</dbReference>
<dbReference type="STRING" id="452652.KSE_71520"/>
<organism evidence="2 3">
    <name type="scientific">Kitasatospora setae (strain ATCC 33774 / DSM 43861 / JCM 3304 / KCC A-0304 / NBRC 14216 / KM-6054)</name>
    <name type="common">Streptomyces setae</name>
    <dbReference type="NCBI Taxonomy" id="452652"/>
    <lineage>
        <taxon>Bacteria</taxon>
        <taxon>Bacillati</taxon>
        <taxon>Actinomycetota</taxon>
        <taxon>Actinomycetes</taxon>
        <taxon>Kitasatosporales</taxon>
        <taxon>Streptomycetaceae</taxon>
        <taxon>Kitasatospora</taxon>
    </lineage>
</organism>
<sequence>MGSSEGDRPVPGPARGLAVLAVLSALSGAGSVLFSPGGSAACGPLLVGVLLLALPSAARQENSFRFVCPVIGWIVFVLSVLGTLSGLLVLAVPALALVAAGTLARPEPGLRPLLVGVPAAVAALGWAALCLATLPVRPNG</sequence>
<feature type="transmembrane region" description="Helical" evidence="1">
    <location>
        <begin position="41"/>
        <end position="58"/>
    </location>
</feature>
<dbReference type="PATRIC" id="fig|452652.3.peg.7188"/>
<dbReference type="RefSeq" id="WP_014140199.1">
    <property type="nucleotide sequence ID" value="NC_016109.1"/>
</dbReference>
<evidence type="ECO:0000256" key="1">
    <source>
        <dbReference type="SAM" id="Phobius"/>
    </source>
</evidence>
<keyword evidence="3" id="KW-1185">Reference proteome</keyword>
<feature type="transmembrane region" description="Helical" evidence="1">
    <location>
        <begin position="70"/>
        <end position="101"/>
    </location>
</feature>
<protein>
    <submittedName>
        <fullName evidence="2">Uncharacterized protein</fullName>
    </submittedName>
</protein>